<protein>
    <recommendedName>
        <fullName evidence="4">Hint domain-containing protein</fullName>
    </recommendedName>
</protein>
<dbReference type="OrthoDB" id="6490967at2"/>
<name>A4BAV3_9GAMM</name>
<feature type="signal peptide" evidence="1">
    <location>
        <begin position="1"/>
        <end position="27"/>
    </location>
</feature>
<dbReference type="Gene3D" id="2.170.16.10">
    <property type="entry name" value="Hedgehog/Intein (Hint) domain"/>
    <property type="match status" value="1"/>
</dbReference>
<feature type="chain" id="PRO_5002666388" description="Hint domain-containing protein" evidence="1">
    <location>
        <begin position="28"/>
        <end position="634"/>
    </location>
</feature>
<dbReference type="SUPFAM" id="SSF51294">
    <property type="entry name" value="Hedgehog/intein (Hint) domain"/>
    <property type="match status" value="1"/>
</dbReference>
<dbReference type="CDD" id="cd00081">
    <property type="entry name" value="Hint"/>
    <property type="match status" value="1"/>
</dbReference>
<dbReference type="InterPro" id="IPR006141">
    <property type="entry name" value="Intein_N"/>
</dbReference>
<dbReference type="AlphaFoldDB" id="A4BAV3"/>
<organism evidence="2 3">
    <name type="scientific">Reinekea blandensis MED297</name>
    <dbReference type="NCBI Taxonomy" id="314283"/>
    <lineage>
        <taxon>Bacteria</taxon>
        <taxon>Pseudomonadati</taxon>
        <taxon>Pseudomonadota</taxon>
        <taxon>Gammaproteobacteria</taxon>
        <taxon>Oceanospirillales</taxon>
        <taxon>Saccharospirillaceae</taxon>
        <taxon>Reinekea</taxon>
    </lineage>
</organism>
<sequence>MNKKTLALAITSAALGSALTLTSTALAGDSSVSVKPSMGDREATYKHIAQRGQNGFLNPANNEDFAIIMEHLRYAGVTPAEAPMHFKMVEEARRQALMNPQLFTEASLLVQDPTLHHSVHMPKTVTHPATLENRLIAAATVNVADNLVYGYTTTVLKDPNGVQIGKPGAKRAYAGEADRSIALTDVDTDYIAANYDPDDQFILESFAMTQDTDGQRQFHTSRNVILAKALMSRSSSNGDNGTLTVEAPVVKPAHAGNNNIKICLNRDHGDCDYPQMYPSNTPNSQLKVRLPIAGSIETIHEIIKVYAPGETGQGVIQGLDTGVWIMAGDPNADGEWAHMRHPDDPSTTFVDYVNFRPFLDEFGNVTTVLTWDVPMEDALFGVGADNTQATLFKRFENVQWEIRLRVQAQDTIDMDGDLSTTDDRIVIVPPYDTVFVAENASLDDELDQWVLEEKLPFLYFEYSCVAKGSLIAMADGSVKAIEDVMIGDVVLSDGKAMQVTDTSIGYEAEPMIAITDDLGHNVLLTRTHPVQTSNRGVIWAEEVQAGDQLMTQQGSSTVTAVEEQLFNDTVHNLELEPASGTNETDELMFANGIAIGDLGYQSSLTFKDKAPSTVEATLEQLPEAWHQDYLNSLK</sequence>
<reference evidence="2 3" key="1">
    <citation type="submission" date="2006-02" db="EMBL/GenBank/DDBJ databases">
        <authorList>
            <person name="Pinhassi J."/>
            <person name="Pedros-Alio C."/>
            <person name="Ferriera S."/>
            <person name="Johnson J."/>
            <person name="Kravitz S."/>
            <person name="Halpern A."/>
            <person name="Remington K."/>
            <person name="Beeson K."/>
            <person name="Tran B."/>
            <person name="Rogers Y.-H."/>
            <person name="Friedman R."/>
            <person name="Venter J.C."/>
        </authorList>
    </citation>
    <scope>NUCLEOTIDE SEQUENCE [LARGE SCALE GENOMIC DNA]</scope>
    <source>
        <strain evidence="2 3">MED297</strain>
    </source>
</reference>
<comment type="caution">
    <text evidence="2">The sequence shown here is derived from an EMBL/GenBank/DDBJ whole genome shotgun (WGS) entry which is preliminary data.</text>
</comment>
<dbReference type="InterPro" id="IPR036844">
    <property type="entry name" value="Hint_dom_sf"/>
</dbReference>
<dbReference type="GO" id="GO:0016539">
    <property type="term" value="P:intein-mediated protein splicing"/>
    <property type="evidence" value="ECO:0007669"/>
    <property type="project" value="InterPro"/>
</dbReference>
<evidence type="ECO:0000313" key="2">
    <source>
        <dbReference type="EMBL" id="EAR10566.1"/>
    </source>
</evidence>
<dbReference type="Proteomes" id="UP000005953">
    <property type="component" value="Unassembled WGS sequence"/>
</dbReference>
<accession>A4BAV3</accession>
<evidence type="ECO:0008006" key="4">
    <source>
        <dbReference type="Google" id="ProtNLM"/>
    </source>
</evidence>
<keyword evidence="3" id="KW-1185">Reference proteome</keyword>
<dbReference type="RefSeq" id="WP_008041761.1">
    <property type="nucleotide sequence ID" value="NZ_CH724149.1"/>
</dbReference>
<evidence type="ECO:0000256" key="1">
    <source>
        <dbReference type="SAM" id="SignalP"/>
    </source>
</evidence>
<dbReference type="PROSITE" id="PS50817">
    <property type="entry name" value="INTEIN_N_TER"/>
    <property type="match status" value="1"/>
</dbReference>
<proteinExistence type="predicted"/>
<dbReference type="EMBL" id="AAOE01000003">
    <property type="protein sequence ID" value="EAR10566.1"/>
    <property type="molecule type" value="Genomic_DNA"/>
</dbReference>
<dbReference type="STRING" id="314283.MED297_11140"/>
<gene>
    <name evidence="2" type="ORF">MED297_11140</name>
</gene>
<dbReference type="HOGENOM" id="CLU_486459_0_0_6"/>
<keyword evidence="1" id="KW-0732">Signal</keyword>
<evidence type="ECO:0000313" key="3">
    <source>
        <dbReference type="Proteomes" id="UP000005953"/>
    </source>
</evidence>